<comment type="caution">
    <text evidence="4">The sequence shown here is derived from an EMBL/GenBank/DDBJ whole genome shotgun (WGS) entry which is preliminary data.</text>
</comment>
<dbReference type="GO" id="GO:0005829">
    <property type="term" value="C:cytosol"/>
    <property type="evidence" value="ECO:0007669"/>
    <property type="project" value="UniProtKB-ARBA"/>
</dbReference>
<keyword evidence="2" id="KW-0963">Cytoplasm</keyword>
<protein>
    <submittedName>
        <fullName evidence="4">Cold-shock protein</fullName>
    </submittedName>
</protein>
<dbReference type="EMBL" id="PSQJ01000007">
    <property type="protein sequence ID" value="PTL86169.1"/>
    <property type="molecule type" value="Genomic_DNA"/>
</dbReference>
<organism evidence="4 5">
    <name type="scientific">Candidatus Liberibacter europaeus</name>
    <dbReference type="NCBI Taxonomy" id="744859"/>
    <lineage>
        <taxon>Bacteria</taxon>
        <taxon>Pseudomonadati</taxon>
        <taxon>Pseudomonadota</taxon>
        <taxon>Alphaproteobacteria</taxon>
        <taxon>Hyphomicrobiales</taxon>
        <taxon>Rhizobiaceae</taxon>
        <taxon>Liberibacter</taxon>
    </lineage>
</organism>
<dbReference type="SMART" id="SM00357">
    <property type="entry name" value="CSP"/>
    <property type="match status" value="1"/>
</dbReference>
<dbReference type="InterPro" id="IPR050181">
    <property type="entry name" value="Cold_shock_domain"/>
</dbReference>
<dbReference type="PRINTS" id="PR00050">
    <property type="entry name" value="COLDSHOCK"/>
</dbReference>
<comment type="subcellular location">
    <subcellularLocation>
        <location evidence="1">Cytoplasm</location>
    </subcellularLocation>
</comment>
<dbReference type="AlphaFoldDB" id="A0A2T4VWL7"/>
<dbReference type="InterPro" id="IPR011129">
    <property type="entry name" value="CSD"/>
</dbReference>
<reference evidence="5" key="1">
    <citation type="submission" date="2018-02" db="EMBL/GenBank/DDBJ databases">
        <title>Genome sequence of Candidatus Liberibacter europaeus.</title>
        <authorList>
            <person name="Frampton R.A."/>
            <person name="Thompson S.M."/>
            <person name="David C."/>
            <person name="Addison S.M."/>
            <person name="Smith G.R."/>
        </authorList>
    </citation>
    <scope>NUCLEOTIDE SEQUENCE [LARGE SCALE GENOMIC DNA]</scope>
</reference>
<proteinExistence type="predicted"/>
<feature type="domain" description="CSD" evidence="3">
    <location>
        <begin position="1"/>
        <end position="69"/>
    </location>
</feature>
<evidence type="ECO:0000313" key="4">
    <source>
        <dbReference type="EMBL" id="PTL86169.1"/>
    </source>
</evidence>
<dbReference type="PIRSF" id="PIRSF002599">
    <property type="entry name" value="Cold_shock_A"/>
    <property type="match status" value="1"/>
</dbReference>
<dbReference type="InterPro" id="IPR002059">
    <property type="entry name" value="CSP_DNA-bd"/>
</dbReference>
<evidence type="ECO:0000313" key="5">
    <source>
        <dbReference type="Proteomes" id="UP000240811"/>
    </source>
</evidence>
<sequence length="70" mass="7877">MATGCVKWFNHDKRYGFVTPHDSSQRDVFLHQSALDSAGIQNIMEGQEISYDFLEDKNSGKSSAVNIKLL</sequence>
<accession>A0A2T4VWL7</accession>
<name>A0A2T4VWL7_9HYPH</name>
<gene>
    <name evidence="4" type="ORF">C4617_05225</name>
</gene>
<dbReference type="SUPFAM" id="SSF50249">
    <property type="entry name" value="Nucleic acid-binding proteins"/>
    <property type="match status" value="1"/>
</dbReference>
<dbReference type="Pfam" id="PF00313">
    <property type="entry name" value="CSD"/>
    <property type="match status" value="1"/>
</dbReference>
<dbReference type="PROSITE" id="PS51857">
    <property type="entry name" value="CSD_2"/>
    <property type="match status" value="1"/>
</dbReference>
<evidence type="ECO:0000259" key="3">
    <source>
        <dbReference type="PROSITE" id="PS51857"/>
    </source>
</evidence>
<dbReference type="InterPro" id="IPR012340">
    <property type="entry name" value="NA-bd_OB-fold"/>
</dbReference>
<evidence type="ECO:0000256" key="2">
    <source>
        <dbReference type="ARBA" id="ARBA00022490"/>
    </source>
</evidence>
<dbReference type="InterPro" id="IPR012156">
    <property type="entry name" value="Cold_shock_CspA"/>
</dbReference>
<dbReference type="Proteomes" id="UP000240811">
    <property type="component" value="Unassembled WGS sequence"/>
</dbReference>
<dbReference type="PANTHER" id="PTHR11544">
    <property type="entry name" value="COLD SHOCK DOMAIN CONTAINING PROTEINS"/>
    <property type="match status" value="1"/>
</dbReference>
<dbReference type="CDD" id="cd04458">
    <property type="entry name" value="CSP_CDS"/>
    <property type="match status" value="1"/>
</dbReference>
<evidence type="ECO:0000256" key="1">
    <source>
        <dbReference type="ARBA" id="ARBA00004496"/>
    </source>
</evidence>
<dbReference type="GO" id="GO:0003676">
    <property type="term" value="F:nucleic acid binding"/>
    <property type="evidence" value="ECO:0007669"/>
    <property type="project" value="InterPro"/>
</dbReference>
<dbReference type="Gene3D" id="2.40.50.140">
    <property type="entry name" value="Nucleic acid-binding proteins"/>
    <property type="match status" value="1"/>
</dbReference>